<name>F0VL67_NEOCL</name>
<keyword evidence="4" id="KW-1185">Reference proteome</keyword>
<keyword evidence="1" id="KW-0175">Coiled coil</keyword>
<evidence type="ECO:0000313" key="2">
    <source>
        <dbReference type="EMBL" id="CBZ54819.1"/>
    </source>
</evidence>
<protein>
    <submittedName>
        <fullName evidence="2">Uncharacterized protein</fullName>
    </submittedName>
</protein>
<proteinExistence type="predicted"/>
<gene>
    <name evidence="3" type="ORF">BN1204_052450</name>
    <name evidence="2" type="ORF">NCLIV_052450</name>
</gene>
<dbReference type="EMBL" id="LN714485">
    <property type="protein sequence ID" value="CEL69538.1"/>
    <property type="molecule type" value="Genomic_DNA"/>
</dbReference>
<reference evidence="3" key="4">
    <citation type="journal article" date="2015" name="PLoS ONE">
        <title>Comprehensive Evaluation of Toxoplasma gondii VEG and Neospora caninum LIV Genomes with Tachyzoite Stage Transcriptome and Proteome Defines Novel Transcript Features.</title>
        <authorList>
            <person name="Ramaprasad A."/>
            <person name="Mourier T."/>
            <person name="Naeem R."/>
            <person name="Malas T.B."/>
            <person name="Moussa E."/>
            <person name="Panigrahi A."/>
            <person name="Vermont S.J."/>
            <person name="Otto T.D."/>
            <person name="Wastling J."/>
            <person name="Pain A."/>
        </authorList>
    </citation>
    <scope>NUCLEOTIDE SEQUENCE</scope>
    <source>
        <strain evidence="3">Liverpool</strain>
    </source>
</reference>
<reference evidence="2" key="2">
    <citation type="submission" date="2011-03" db="EMBL/GenBank/DDBJ databases">
        <title>Comparative genomics and transcriptomics of Neospora caninum and Toxoplasma gondii.</title>
        <authorList>
            <person name="Reid A.J."/>
            <person name="Sohal A."/>
            <person name="Harris D."/>
            <person name="Quail M."/>
            <person name="Sanders M."/>
            <person name="Berriman M."/>
            <person name="Wastling J.M."/>
            <person name="Pain A."/>
        </authorList>
    </citation>
    <scope>NUCLEOTIDE SEQUENCE</scope>
    <source>
        <strain evidence="2">Liverpool</strain>
    </source>
</reference>
<dbReference type="VEuPathDB" id="ToxoDB:NCLIV_052450"/>
<dbReference type="EMBL" id="FR823391">
    <property type="protein sequence ID" value="CBZ54819.1"/>
    <property type="molecule type" value="Genomic_DNA"/>
</dbReference>
<dbReference type="OMA" id="RCSNYGD"/>
<sequence length="145" mass="14670">MPLEVLGPLAVLAAGMKALPGAVLLKTGGAAAAAKGSGVFVAKSKGVFAATHGSGASSGATSSHEALEKAKNELQKAANDIDEAESTAMKSIMPLGFLTTFGFGGNDDAAISALCRARAKADHGGDRRVRLSTVPDRCTYYGDFL</sequence>
<dbReference type="GeneID" id="13446523"/>
<evidence type="ECO:0000313" key="3">
    <source>
        <dbReference type="EMBL" id="CEL69538.1"/>
    </source>
</evidence>
<dbReference type="AlphaFoldDB" id="F0VL67"/>
<dbReference type="RefSeq" id="XP_003884847.1">
    <property type="nucleotide sequence ID" value="XM_003884798.1"/>
</dbReference>
<organism evidence="2 4">
    <name type="scientific">Neospora caninum (strain Liverpool)</name>
    <dbReference type="NCBI Taxonomy" id="572307"/>
    <lineage>
        <taxon>Eukaryota</taxon>
        <taxon>Sar</taxon>
        <taxon>Alveolata</taxon>
        <taxon>Apicomplexa</taxon>
        <taxon>Conoidasida</taxon>
        <taxon>Coccidia</taxon>
        <taxon>Eucoccidiorida</taxon>
        <taxon>Eimeriorina</taxon>
        <taxon>Sarcocystidae</taxon>
        <taxon>Neospora</taxon>
    </lineage>
</organism>
<dbReference type="Proteomes" id="UP000007494">
    <property type="component" value="Chromosome X"/>
</dbReference>
<evidence type="ECO:0000313" key="4">
    <source>
        <dbReference type="Proteomes" id="UP000007494"/>
    </source>
</evidence>
<evidence type="ECO:0000256" key="1">
    <source>
        <dbReference type="SAM" id="Coils"/>
    </source>
</evidence>
<dbReference type="eggNOG" id="ENOG502TFG4">
    <property type="taxonomic scope" value="Eukaryota"/>
</dbReference>
<reference evidence="2" key="1">
    <citation type="submission" date="2011-02" db="EMBL/GenBank/DDBJ databases">
        <authorList>
            <person name="Aslett M."/>
        </authorList>
    </citation>
    <scope>NUCLEOTIDE SEQUENCE</scope>
    <source>
        <strain evidence="2">Liverpool</strain>
    </source>
</reference>
<accession>F0VL67</accession>
<reference evidence="4" key="3">
    <citation type="journal article" date="2012" name="PLoS Pathog.">
        <title>Comparative genomics of the apicomplexan parasites Toxoplasma gondii and Neospora caninum: Coccidia differing in host range and transmission strategy.</title>
        <authorList>
            <person name="Reid A.J."/>
            <person name="Vermont S.J."/>
            <person name="Cotton J.A."/>
            <person name="Harris D."/>
            <person name="Hill-Cawthorne G.A."/>
            <person name="Konen-Waisman S."/>
            <person name="Latham S.M."/>
            <person name="Mourier T."/>
            <person name="Norton R."/>
            <person name="Quail M.A."/>
            <person name="Sanders M."/>
            <person name="Shanmugam D."/>
            <person name="Sohal A."/>
            <person name="Wasmuth J.D."/>
            <person name="Brunk B."/>
            <person name="Grigg M.E."/>
            <person name="Howard J.C."/>
            <person name="Parkinson J."/>
            <person name="Roos D.S."/>
            <person name="Trees A.J."/>
            <person name="Berriman M."/>
            <person name="Pain A."/>
            <person name="Wastling J.M."/>
        </authorList>
    </citation>
    <scope>NUCLEOTIDE SEQUENCE [LARGE SCALE GENOMIC DNA]</scope>
    <source>
        <strain evidence="4">Liverpool</strain>
    </source>
</reference>
<feature type="coiled-coil region" evidence="1">
    <location>
        <begin position="60"/>
        <end position="87"/>
    </location>
</feature>
<dbReference type="InParanoid" id="F0VL67"/>
<dbReference type="OrthoDB" id="331040at2759"/>